<evidence type="ECO:0000313" key="10">
    <source>
        <dbReference type="EMBL" id="QTA87097.1"/>
    </source>
</evidence>
<dbReference type="Gene3D" id="3.40.1350.80">
    <property type="match status" value="1"/>
</dbReference>
<dbReference type="EC" id="2.1.1.72" evidence="2"/>
<feature type="domain" description="Type II methyltransferase M.TaqI-like" evidence="8">
    <location>
        <begin position="117"/>
        <end position="239"/>
    </location>
</feature>
<evidence type="ECO:0000256" key="2">
    <source>
        <dbReference type="ARBA" id="ARBA00011900"/>
    </source>
</evidence>
<dbReference type="InterPro" id="IPR029063">
    <property type="entry name" value="SAM-dependent_MTases_sf"/>
</dbReference>
<dbReference type="SUPFAM" id="SSF53335">
    <property type="entry name" value="S-adenosyl-L-methionine-dependent methyltransferases"/>
    <property type="match status" value="1"/>
</dbReference>
<dbReference type="InterPro" id="IPR041963">
    <property type="entry name" value="BsuBI/PstI_C_sf"/>
</dbReference>
<dbReference type="Pfam" id="PF07669">
    <property type="entry name" value="Eco57I"/>
    <property type="match status" value="1"/>
</dbReference>
<organism evidence="10 11">
    <name type="scientific">Desulfonema magnum</name>
    <dbReference type="NCBI Taxonomy" id="45655"/>
    <lineage>
        <taxon>Bacteria</taxon>
        <taxon>Pseudomonadati</taxon>
        <taxon>Thermodesulfobacteriota</taxon>
        <taxon>Desulfobacteria</taxon>
        <taxon>Desulfobacterales</taxon>
        <taxon>Desulfococcaceae</taxon>
        <taxon>Desulfonema</taxon>
    </lineage>
</organism>
<dbReference type="InterPro" id="IPR050953">
    <property type="entry name" value="N4_N6_ade-DNA_methylase"/>
</dbReference>
<dbReference type="EMBL" id="CP061800">
    <property type="protein sequence ID" value="QTA87097.1"/>
    <property type="molecule type" value="Genomic_DNA"/>
</dbReference>
<evidence type="ECO:0000259" key="7">
    <source>
        <dbReference type="Pfam" id="PF06616"/>
    </source>
</evidence>
<protein>
    <recommendedName>
        <fullName evidence="2">site-specific DNA-methyltransferase (adenine-specific)</fullName>
        <ecNumber evidence="2">2.1.1.72</ecNumber>
    </recommendedName>
</protein>
<dbReference type="Gene3D" id="1.10.10.1820">
    <property type="entry name" value="BsuBI/PstI restriction endonuclease-like"/>
    <property type="match status" value="1"/>
</dbReference>
<keyword evidence="4" id="KW-0808">Transferase</keyword>
<evidence type="ECO:0000259" key="8">
    <source>
        <dbReference type="Pfam" id="PF07669"/>
    </source>
</evidence>
<dbReference type="InterPro" id="IPR011639">
    <property type="entry name" value="MethylTrfase_TaqI-like_dom"/>
</dbReference>
<accession>A0A975BK27</accession>
<comment type="catalytic activity">
    <reaction evidence="6">
        <text>a 2'-deoxyadenosine in DNA + S-adenosyl-L-methionine = an N(6)-methyl-2'-deoxyadenosine in DNA + S-adenosyl-L-homocysteine + H(+)</text>
        <dbReference type="Rhea" id="RHEA:15197"/>
        <dbReference type="Rhea" id="RHEA-COMP:12418"/>
        <dbReference type="Rhea" id="RHEA-COMP:12419"/>
        <dbReference type="ChEBI" id="CHEBI:15378"/>
        <dbReference type="ChEBI" id="CHEBI:57856"/>
        <dbReference type="ChEBI" id="CHEBI:59789"/>
        <dbReference type="ChEBI" id="CHEBI:90615"/>
        <dbReference type="ChEBI" id="CHEBI:90616"/>
        <dbReference type="EC" id="2.1.1.72"/>
    </reaction>
</comment>
<dbReference type="KEGG" id="dmm:dnm_031250"/>
<dbReference type="InterPro" id="IPR041454">
    <property type="entry name" value="BsuBI/PstI_N"/>
</dbReference>
<sequence>MFHVSNINEGSLSDRVDFYRLDASRKLNPKIRSEKGQFMTPAFVARFMASLFKESENSVRLLDPGAGIGTLTSAFVEKICSDATHPETINIVAYESDTLLTEYLNLTLTTCRQECESADIKFSDEILQKDFVKAGVEIMNDTLPFMNQDHQRFSHAIINPPYKKIRSNSEHRRRLRSVGIEAGNLYTAFLSLTIHLLEPEGELVAIVPRSFCNGPYFKPFRKLFVEKMAITRLHVFEARNETFKDDEVLQENVIFHAVKGMRPASVLISTSSGSDFDTMTVRRVNYEKIIRPDDSDLVIHVVTSEMDQNVLDRMSLFKNKLEDIDVEVSTGPVVDFRLKKYLRNNPQSDTVPLIYPMHIFNHFIIWPKKGGRKPNAILNEGDAQKWLLPNGYYTVVRRLSSKEEPRRIVAAVYDLKKVSGKAVGFENHLNIFHSKRKGLSPELAKGLAVFLNSTLVDEYFRQFSGHTQVNASDLKMIKYPPREVLKRLGSTVGKIFPSQDIIDELINTEIQKLTKMTSSDPVKAKKKIKEAITILKALGFPKPQQNERSALTLLAMLNIRPECSWDEALVPLMGITPIMYFCRDEYGKEYAPNTRETIRRQTIHQFVDAGLAIPNPDQPDRPINSPKWCYQISPEAYALIRTYGTPEWKNKLSVYLDKKGSLSKRYARERKMQMIPVKIGENQEIQLSPGKHSKLIKAILYEFAPRYAPDSNVVYIGDTADKWGYFDQELLKTLGVEVDAHGKMPDVVLYYEEKNWILLIEAVTSHGPVDSKRHDELTTLFKDCKSGIIYVTAFPSRSEMAKYLGDISWETEVWIADAPTHLIHFDGERFLGPYNLEKGK</sequence>
<proteinExistence type="inferred from homology"/>
<reference evidence="10" key="1">
    <citation type="journal article" date="2021" name="Microb. Physiol.">
        <title>Proteogenomic Insights into the Physiology of Marine, Sulfate-Reducing, Filamentous Desulfonema limicola and Desulfonema magnum.</title>
        <authorList>
            <person name="Schnaars V."/>
            <person name="Wohlbrand L."/>
            <person name="Scheve S."/>
            <person name="Hinrichs C."/>
            <person name="Reinhardt R."/>
            <person name="Rabus R."/>
        </authorList>
    </citation>
    <scope>NUCLEOTIDE SEQUENCE</scope>
    <source>
        <strain evidence="10">4be13</strain>
    </source>
</reference>
<dbReference type="Gene3D" id="3.40.50.150">
    <property type="entry name" value="Vaccinia Virus protein VP39"/>
    <property type="match status" value="1"/>
</dbReference>
<dbReference type="PANTHER" id="PTHR33841">
    <property type="entry name" value="DNA METHYLTRANSFERASE YEEA-RELATED"/>
    <property type="match status" value="1"/>
</dbReference>
<evidence type="ECO:0000256" key="3">
    <source>
        <dbReference type="ARBA" id="ARBA00022603"/>
    </source>
</evidence>
<dbReference type="REBASE" id="468770">
    <property type="entry name" value="M.Dma2077ORF31250P"/>
</dbReference>
<dbReference type="GO" id="GO:0032259">
    <property type="term" value="P:methylation"/>
    <property type="evidence" value="ECO:0007669"/>
    <property type="project" value="UniProtKB-KW"/>
</dbReference>
<gene>
    <name evidence="10" type="ORF">dnm_031250</name>
</gene>
<dbReference type="PRINTS" id="PR00507">
    <property type="entry name" value="N12N6MTFRASE"/>
</dbReference>
<evidence type="ECO:0000256" key="1">
    <source>
        <dbReference type="ARBA" id="ARBA00006594"/>
    </source>
</evidence>
<dbReference type="GO" id="GO:0000287">
    <property type="term" value="F:magnesium ion binding"/>
    <property type="evidence" value="ECO:0007669"/>
    <property type="project" value="InterPro"/>
</dbReference>
<dbReference type="Pfam" id="PF06616">
    <property type="entry name" value="BsuBI_PstI_RE"/>
    <property type="match status" value="1"/>
</dbReference>
<evidence type="ECO:0000256" key="6">
    <source>
        <dbReference type="ARBA" id="ARBA00047942"/>
    </source>
</evidence>
<dbReference type="PANTHER" id="PTHR33841:SF5">
    <property type="entry name" value="DNA METHYLASE (MODIFICATION METHYLASE) (METHYLTRANSFERASE)-RELATED"/>
    <property type="match status" value="1"/>
</dbReference>
<dbReference type="Pfam" id="PF17728">
    <property type="entry name" value="BsuBI_PstI_RE_N"/>
    <property type="match status" value="1"/>
</dbReference>
<feature type="domain" description="BsuBI/PstI restriction endonuclease" evidence="7">
    <location>
        <begin position="675"/>
        <end position="828"/>
    </location>
</feature>
<dbReference type="InterPro" id="IPR041962">
    <property type="entry name" value="BsuBI/PstI_N_sf"/>
</dbReference>
<comment type="similarity">
    <text evidence="1">Belongs to the N(4)/N(6)-methyltransferase family.</text>
</comment>
<keyword evidence="5" id="KW-0949">S-adenosyl-L-methionine</keyword>
<keyword evidence="3 10" id="KW-0489">Methyltransferase</keyword>
<dbReference type="InterPro" id="IPR009528">
    <property type="entry name" value="Restrct_endonuc_II_BsuBI_C"/>
</dbReference>
<feature type="domain" description="BsuBI/PstI restriction endonuclease HTH" evidence="9">
    <location>
        <begin position="525"/>
        <end position="663"/>
    </location>
</feature>
<dbReference type="GO" id="GO:0003677">
    <property type="term" value="F:DNA binding"/>
    <property type="evidence" value="ECO:0007669"/>
    <property type="project" value="InterPro"/>
</dbReference>
<dbReference type="AlphaFoldDB" id="A0A975BK27"/>
<dbReference type="GO" id="GO:0009007">
    <property type="term" value="F:site-specific DNA-methyltransferase (adenine-specific) activity"/>
    <property type="evidence" value="ECO:0007669"/>
    <property type="project" value="UniProtKB-EC"/>
</dbReference>
<evidence type="ECO:0000256" key="5">
    <source>
        <dbReference type="ARBA" id="ARBA00022691"/>
    </source>
</evidence>
<evidence type="ECO:0000313" key="11">
    <source>
        <dbReference type="Proteomes" id="UP000663722"/>
    </source>
</evidence>
<keyword evidence="11" id="KW-1185">Reference proteome</keyword>
<dbReference type="GO" id="GO:0009307">
    <property type="term" value="P:DNA restriction-modification system"/>
    <property type="evidence" value="ECO:0007669"/>
    <property type="project" value="InterPro"/>
</dbReference>
<dbReference type="Proteomes" id="UP000663722">
    <property type="component" value="Chromosome"/>
</dbReference>
<evidence type="ECO:0000259" key="9">
    <source>
        <dbReference type="Pfam" id="PF17728"/>
    </source>
</evidence>
<name>A0A975BK27_9BACT</name>
<evidence type="ECO:0000256" key="4">
    <source>
        <dbReference type="ARBA" id="ARBA00022679"/>
    </source>
</evidence>
<dbReference type="GO" id="GO:0009036">
    <property type="term" value="F:type II site-specific deoxyribonuclease activity"/>
    <property type="evidence" value="ECO:0007669"/>
    <property type="project" value="InterPro"/>
</dbReference>